<gene>
    <name evidence="13" type="primary">LOC108626022</name>
</gene>
<evidence type="ECO:0000256" key="2">
    <source>
        <dbReference type="ARBA" id="ARBA00010663"/>
    </source>
</evidence>
<evidence type="ECO:0000256" key="9">
    <source>
        <dbReference type="SAM" id="MobiDB-lite"/>
    </source>
</evidence>
<comment type="subcellular location">
    <subcellularLocation>
        <location evidence="1">Membrane</location>
        <topology evidence="1">Multi-pass membrane protein</topology>
    </subcellularLocation>
</comment>
<feature type="transmembrane region" description="Helical" evidence="10">
    <location>
        <begin position="218"/>
        <end position="247"/>
    </location>
</feature>
<dbReference type="PROSITE" id="PS50262">
    <property type="entry name" value="G_PROTEIN_RECEP_F1_2"/>
    <property type="match status" value="1"/>
</dbReference>
<evidence type="ECO:0000313" key="13">
    <source>
        <dbReference type="RefSeq" id="XP_026670467.1"/>
    </source>
</evidence>
<dbReference type="GO" id="GO:0016020">
    <property type="term" value="C:membrane"/>
    <property type="evidence" value="ECO:0007669"/>
    <property type="project" value="UniProtKB-SubCell"/>
</dbReference>
<proteinExistence type="inferred from homology"/>
<evidence type="ECO:0000313" key="12">
    <source>
        <dbReference type="Proteomes" id="UP000694925"/>
    </source>
</evidence>
<comment type="similarity">
    <text evidence="2">Belongs to the G-protein coupled receptor 1 family.</text>
</comment>
<dbReference type="GeneID" id="108626022"/>
<keyword evidence="4 10" id="KW-1133">Transmembrane helix</keyword>
<evidence type="ECO:0000256" key="3">
    <source>
        <dbReference type="ARBA" id="ARBA00022692"/>
    </source>
</evidence>
<feature type="domain" description="G-protein coupled receptors family 1 profile" evidence="11">
    <location>
        <begin position="75"/>
        <end position="332"/>
    </location>
</feature>
<dbReference type="KEGG" id="ccal:108626022"/>
<keyword evidence="7 13" id="KW-0675">Receptor</keyword>
<accession>A0AAJ7S346</accession>
<dbReference type="Gene3D" id="1.20.1070.10">
    <property type="entry name" value="Rhodopsin 7-helix transmembrane proteins"/>
    <property type="match status" value="1"/>
</dbReference>
<dbReference type="Proteomes" id="UP000694925">
    <property type="component" value="Unplaced"/>
</dbReference>
<keyword evidence="3 10" id="KW-0812">Transmembrane</keyword>
<keyword evidence="5" id="KW-0297">G-protein coupled receptor</keyword>
<dbReference type="Pfam" id="PF00001">
    <property type="entry name" value="7tm_1"/>
    <property type="match status" value="1"/>
</dbReference>
<feature type="transmembrane region" description="Helical" evidence="10">
    <location>
        <begin position="175"/>
        <end position="198"/>
    </location>
</feature>
<evidence type="ECO:0000256" key="7">
    <source>
        <dbReference type="ARBA" id="ARBA00023170"/>
    </source>
</evidence>
<sequence length="385" mass="43753">MDFWILLNESSTVDMQQSIRMKNPFDANLGRSTEWENVDTSKYPFPSEIWVIRSTWEVILKIASVLPIMVIGSLANGGLIYSVIKQKSLHTATNLLIANMCVADFGTCLIGPWMFLCYDFFQNYILGDVGCRLDGAFVHALTLVAVFNLSGISYNRVSAIVFNRSNKLSLRTTCIMLVFTWISAMVVAIPLICFRHYHERQWINYLETYCTEDTVLVYPYWHIFAGLSVWAPLGIMAICYSAILIKIDRYESQALRSKYPIVVKYKGRVAQVLALIVLVFILCRVPFTALIIRRAQLLKETSKAGQEETLYLLWYSSRYLILANAAINPLLYGCSSSSLRKELASCPATAWLIRKKKEHESKPCNVSHLNPQNVRDLQPRSPCAS</sequence>
<feature type="transmembrane region" description="Helical" evidence="10">
    <location>
        <begin position="136"/>
        <end position="154"/>
    </location>
</feature>
<feature type="transmembrane region" description="Helical" evidence="10">
    <location>
        <begin position="58"/>
        <end position="84"/>
    </location>
</feature>
<keyword evidence="12" id="KW-1185">Reference proteome</keyword>
<evidence type="ECO:0000259" key="11">
    <source>
        <dbReference type="PROSITE" id="PS50262"/>
    </source>
</evidence>
<feature type="transmembrane region" description="Helical" evidence="10">
    <location>
        <begin position="268"/>
        <end position="292"/>
    </location>
</feature>
<protein>
    <submittedName>
        <fullName evidence="13">Melatonin receptor type 1C</fullName>
    </submittedName>
</protein>
<dbReference type="AlphaFoldDB" id="A0AAJ7S346"/>
<evidence type="ECO:0000256" key="6">
    <source>
        <dbReference type="ARBA" id="ARBA00023136"/>
    </source>
</evidence>
<organism evidence="12 13">
    <name type="scientific">Ceratina calcarata</name>
    <dbReference type="NCBI Taxonomy" id="156304"/>
    <lineage>
        <taxon>Eukaryota</taxon>
        <taxon>Metazoa</taxon>
        <taxon>Ecdysozoa</taxon>
        <taxon>Arthropoda</taxon>
        <taxon>Hexapoda</taxon>
        <taxon>Insecta</taxon>
        <taxon>Pterygota</taxon>
        <taxon>Neoptera</taxon>
        <taxon>Endopterygota</taxon>
        <taxon>Hymenoptera</taxon>
        <taxon>Apocrita</taxon>
        <taxon>Aculeata</taxon>
        <taxon>Apoidea</taxon>
        <taxon>Anthophila</taxon>
        <taxon>Apidae</taxon>
        <taxon>Ceratina</taxon>
        <taxon>Zadontomerus</taxon>
    </lineage>
</organism>
<dbReference type="SUPFAM" id="SSF81321">
    <property type="entry name" value="Family A G protein-coupled receptor-like"/>
    <property type="match status" value="1"/>
</dbReference>
<dbReference type="InterPro" id="IPR000276">
    <property type="entry name" value="GPCR_Rhodpsn"/>
</dbReference>
<feature type="transmembrane region" description="Helical" evidence="10">
    <location>
        <begin position="96"/>
        <end position="116"/>
    </location>
</feature>
<dbReference type="InterPro" id="IPR017452">
    <property type="entry name" value="GPCR_Rhodpsn_7TM"/>
</dbReference>
<evidence type="ECO:0000256" key="4">
    <source>
        <dbReference type="ARBA" id="ARBA00022989"/>
    </source>
</evidence>
<evidence type="ECO:0000256" key="1">
    <source>
        <dbReference type="ARBA" id="ARBA00004141"/>
    </source>
</evidence>
<keyword evidence="6 10" id="KW-0472">Membrane</keyword>
<evidence type="ECO:0000256" key="8">
    <source>
        <dbReference type="ARBA" id="ARBA00023224"/>
    </source>
</evidence>
<evidence type="ECO:0000256" key="5">
    <source>
        <dbReference type="ARBA" id="ARBA00023040"/>
    </source>
</evidence>
<reference evidence="13" key="1">
    <citation type="submission" date="2025-08" db="UniProtKB">
        <authorList>
            <consortium name="RefSeq"/>
        </authorList>
    </citation>
    <scope>IDENTIFICATION</scope>
    <source>
        <tissue evidence="13">Whole body</tissue>
    </source>
</reference>
<dbReference type="GO" id="GO:0004930">
    <property type="term" value="F:G protein-coupled receptor activity"/>
    <property type="evidence" value="ECO:0007669"/>
    <property type="project" value="UniProtKB-KW"/>
</dbReference>
<dbReference type="RefSeq" id="XP_026670467.1">
    <property type="nucleotide sequence ID" value="XM_026814666.1"/>
</dbReference>
<name>A0AAJ7S346_9HYME</name>
<dbReference type="PRINTS" id="PR00237">
    <property type="entry name" value="GPCRRHODOPSN"/>
</dbReference>
<keyword evidence="8" id="KW-0807">Transducer</keyword>
<dbReference type="PANTHER" id="PTHR24235:SF12">
    <property type="entry name" value="G-PROTEIN COUPLED RECEPTORS FAMILY 1 PROFILE DOMAIN-CONTAINING PROTEIN"/>
    <property type="match status" value="1"/>
</dbReference>
<feature type="region of interest" description="Disordered" evidence="9">
    <location>
        <begin position="363"/>
        <end position="385"/>
    </location>
</feature>
<dbReference type="PANTHER" id="PTHR24235">
    <property type="entry name" value="NEUROPEPTIDE Y RECEPTOR"/>
    <property type="match status" value="1"/>
</dbReference>
<evidence type="ECO:0000256" key="10">
    <source>
        <dbReference type="SAM" id="Phobius"/>
    </source>
</evidence>